<gene>
    <name evidence="1" type="ORF">SMTD_LOCUS18948</name>
</gene>
<evidence type="ECO:0000313" key="1">
    <source>
        <dbReference type="EMBL" id="VDP78446.1"/>
    </source>
</evidence>
<sequence length="37" mass="3831">MFERSFSCKSTASDVSFALTSFTASSGLSLSTFGGTD</sequence>
<evidence type="ECO:0000313" key="2">
    <source>
        <dbReference type="Proteomes" id="UP000269396"/>
    </source>
</evidence>
<name>A0A3P8KHR1_9TREM</name>
<protein>
    <submittedName>
        <fullName evidence="1">Uncharacterized protein</fullName>
    </submittedName>
</protein>
<dbReference type="Proteomes" id="UP000269396">
    <property type="component" value="Unassembled WGS sequence"/>
</dbReference>
<reference evidence="1 2" key="1">
    <citation type="submission" date="2018-11" db="EMBL/GenBank/DDBJ databases">
        <authorList>
            <consortium name="Pathogen Informatics"/>
        </authorList>
    </citation>
    <scope>NUCLEOTIDE SEQUENCE [LARGE SCALE GENOMIC DNA]</scope>
    <source>
        <strain>Denwood</strain>
        <strain evidence="2">Zambia</strain>
    </source>
</reference>
<dbReference type="AlphaFoldDB" id="A0A3P8KHR1"/>
<accession>A0A3P8KHR1</accession>
<dbReference type="EMBL" id="UZAL01041410">
    <property type="protein sequence ID" value="VDP78446.1"/>
    <property type="molecule type" value="Genomic_DNA"/>
</dbReference>
<proteinExistence type="predicted"/>
<keyword evidence="2" id="KW-1185">Reference proteome</keyword>
<organism evidence="1 2">
    <name type="scientific">Schistosoma mattheei</name>
    <dbReference type="NCBI Taxonomy" id="31246"/>
    <lineage>
        <taxon>Eukaryota</taxon>
        <taxon>Metazoa</taxon>
        <taxon>Spiralia</taxon>
        <taxon>Lophotrochozoa</taxon>
        <taxon>Platyhelminthes</taxon>
        <taxon>Trematoda</taxon>
        <taxon>Digenea</taxon>
        <taxon>Strigeidida</taxon>
        <taxon>Schistosomatoidea</taxon>
        <taxon>Schistosomatidae</taxon>
        <taxon>Schistosoma</taxon>
    </lineage>
</organism>